<evidence type="ECO:0000313" key="1">
    <source>
        <dbReference type="EMBL" id="JAH01928.1"/>
    </source>
</evidence>
<proteinExistence type="predicted"/>
<dbReference type="EMBL" id="GBXM01106649">
    <property type="protein sequence ID" value="JAH01928.1"/>
    <property type="molecule type" value="Transcribed_RNA"/>
</dbReference>
<organism evidence="1">
    <name type="scientific">Anguilla anguilla</name>
    <name type="common">European freshwater eel</name>
    <name type="synonym">Muraena anguilla</name>
    <dbReference type="NCBI Taxonomy" id="7936"/>
    <lineage>
        <taxon>Eukaryota</taxon>
        <taxon>Metazoa</taxon>
        <taxon>Chordata</taxon>
        <taxon>Craniata</taxon>
        <taxon>Vertebrata</taxon>
        <taxon>Euteleostomi</taxon>
        <taxon>Actinopterygii</taxon>
        <taxon>Neopterygii</taxon>
        <taxon>Teleostei</taxon>
        <taxon>Anguilliformes</taxon>
        <taxon>Anguillidae</taxon>
        <taxon>Anguilla</taxon>
    </lineage>
</organism>
<reference evidence="1" key="1">
    <citation type="submission" date="2014-11" db="EMBL/GenBank/DDBJ databases">
        <authorList>
            <person name="Amaro Gonzalez C."/>
        </authorList>
    </citation>
    <scope>NUCLEOTIDE SEQUENCE</scope>
</reference>
<protein>
    <submittedName>
        <fullName evidence="1">Uncharacterized protein</fullName>
    </submittedName>
</protein>
<sequence>MEPGADVGCVEIQLI</sequence>
<name>A0A0E9PDL5_ANGAN</name>
<accession>A0A0E9PDL5</accession>
<reference evidence="1" key="2">
    <citation type="journal article" date="2015" name="Fish Shellfish Immunol.">
        <title>Early steps in the European eel (Anguilla anguilla)-Vibrio vulnificus interaction in the gills: Role of the RtxA13 toxin.</title>
        <authorList>
            <person name="Callol A."/>
            <person name="Pajuelo D."/>
            <person name="Ebbesson L."/>
            <person name="Teles M."/>
            <person name="MacKenzie S."/>
            <person name="Amaro C."/>
        </authorList>
    </citation>
    <scope>NUCLEOTIDE SEQUENCE</scope>
</reference>